<evidence type="ECO:0000313" key="2">
    <source>
        <dbReference type="Proteomes" id="UP000181917"/>
    </source>
</evidence>
<evidence type="ECO:0000313" key="1">
    <source>
        <dbReference type="EMBL" id="SDQ81036.1"/>
    </source>
</evidence>
<dbReference type="AlphaFoldDB" id="A0A1H1DYR9"/>
<dbReference type="InterPro" id="IPR019587">
    <property type="entry name" value="Polyketide_cyclase/dehydratase"/>
</dbReference>
<dbReference type="Pfam" id="PF10604">
    <property type="entry name" value="Polyketide_cyc2"/>
    <property type="match status" value="1"/>
</dbReference>
<dbReference type="SUPFAM" id="SSF55961">
    <property type="entry name" value="Bet v1-like"/>
    <property type="match status" value="1"/>
</dbReference>
<dbReference type="RefSeq" id="WP_074700858.1">
    <property type="nucleotide sequence ID" value="NZ_CP018863.1"/>
</dbReference>
<protein>
    <submittedName>
        <fullName evidence="1">Polyketide cyclase / dehydrase and lipid transport</fullName>
    </submittedName>
</protein>
<dbReference type="Proteomes" id="UP000181917">
    <property type="component" value="Unassembled WGS sequence"/>
</dbReference>
<dbReference type="KEGG" id="acry:AC20117_04155"/>
<keyword evidence="2" id="KW-1185">Reference proteome</keyword>
<sequence>MVDVTTETVIAAPRKTVAEYAADPDNAPEWYQNIASARWETPRPLAVGSRIAFDAAFLGRHLSYTYEIIEFRPLEKLVMRTAQGPFPMQTTYTWTEVDGASTRMTLRNNGEPAGFSRLAAPFMGMMMRKANRKDLVRIKSILEARPASA</sequence>
<gene>
    <name evidence="1" type="ORF">SAMN04489742_2657</name>
</gene>
<dbReference type="InterPro" id="IPR023393">
    <property type="entry name" value="START-like_dom_sf"/>
</dbReference>
<name>A0A1H1DYR9_9MICC</name>
<reference evidence="1 2" key="1">
    <citation type="submission" date="2016-10" db="EMBL/GenBank/DDBJ databases">
        <authorList>
            <person name="de Groot N.N."/>
        </authorList>
    </citation>
    <scope>NUCLEOTIDE SEQUENCE [LARGE SCALE GENOMIC DNA]</scope>
    <source>
        <strain evidence="1 2">DSM 20117</strain>
    </source>
</reference>
<dbReference type="Gene3D" id="3.30.530.20">
    <property type="match status" value="1"/>
</dbReference>
<proteinExistence type="predicted"/>
<accession>A0A1H1DYR9</accession>
<organism evidence="1 2">
    <name type="scientific">Crystallibacter crystallopoietes</name>
    <dbReference type="NCBI Taxonomy" id="37928"/>
    <lineage>
        <taxon>Bacteria</taxon>
        <taxon>Bacillati</taxon>
        <taxon>Actinomycetota</taxon>
        <taxon>Actinomycetes</taxon>
        <taxon>Micrococcales</taxon>
        <taxon>Micrococcaceae</taxon>
        <taxon>Crystallibacter</taxon>
    </lineage>
</organism>
<dbReference type="STRING" id="37928.SAMN04489742_2657"/>
<dbReference type="CDD" id="cd08865">
    <property type="entry name" value="SRPBCC_10"/>
    <property type="match status" value="1"/>
</dbReference>
<dbReference type="OrthoDB" id="2898773at2"/>
<dbReference type="EMBL" id="FNKH01000002">
    <property type="protein sequence ID" value="SDQ81036.1"/>
    <property type="molecule type" value="Genomic_DNA"/>
</dbReference>